<feature type="domain" description="RapZ-like N-terminal" evidence="5">
    <location>
        <begin position="4"/>
        <end position="160"/>
    </location>
</feature>
<dbReference type="SUPFAM" id="SSF52540">
    <property type="entry name" value="P-loop containing nucleoside triphosphate hydrolases"/>
    <property type="match status" value="1"/>
</dbReference>
<dbReference type="Proteomes" id="UP000001661">
    <property type="component" value="Chromosome"/>
</dbReference>
<dbReference type="PANTHER" id="PTHR30448:SF0">
    <property type="entry name" value="RNASE ADAPTER PROTEIN RAPZ"/>
    <property type="match status" value="1"/>
</dbReference>
<feature type="binding site" evidence="4">
    <location>
        <begin position="11"/>
        <end position="18"/>
    </location>
    <ligand>
        <name>ATP</name>
        <dbReference type="ChEBI" id="CHEBI:30616"/>
    </ligand>
</feature>
<dbReference type="Pfam" id="PF03668">
    <property type="entry name" value="RapZ-like_N"/>
    <property type="match status" value="1"/>
</dbReference>
<dbReference type="STRING" id="574087.Acear_0317"/>
<dbReference type="GO" id="GO:0005524">
    <property type="term" value="F:ATP binding"/>
    <property type="evidence" value="ECO:0007669"/>
    <property type="project" value="UniProtKB-UniRule"/>
</dbReference>
<evidence type="ECO:0000313" key="8">
    <source>
        <dbReference type="Proteomes" id="UP000001661"/>
    </source>
</evidence>
<dbReference type="InterPro" id="IPR053930">
    <property type="entry name" value="RapZ-like_N"/>
</dbReference>
<dbReference type="AlphaFoldDB" id="D9QU73"/>
<organism evidence="7 8">
    <name type="scientific">Acetohalobium arabaticum (strain ATCC 49924 / DSM 5501 / Z-7288)</name>
    <dbReference type="NCBI Taxonomy" id="574087"/>
    <lineage>
        <taxon>Bacteria</taxon>
        <taxon>Bacillati</taxon>
        <taxon>Bacillota</taxon>
        <taxon>Clostridia</taxon>
        <taxon>Halanaerobiales</taxon>
        <taxon>Halobacteroidaceae</taxon>
        <taxon>Acetohalobium</taxon>
    </lineage>
</organism>
<feature type="domain" description="RapZ C-terminal" evidence="6">
    <location>
        <begin position="169"/>
        <end position="288"/>
    </location>
</feature>
<evidence type="ECO:0000259" key="6">
    <source>
        <dbReference type="Pfam" id="PF22740"/>
    </source>
</evidence>
<dbReference type="NCBIfam" id="NF003828">
    <property type="entry name" value="PRK05416.1"/>
    <property type="match status" value="1"/>
</dbReference>
<dbReference type="KEGG" id="aar:Acear_0317"/>
<evidence type="ECO:0000259" key="5">
    <source>
        <dbReference type="Pfam" id="PF03668"/>
    </source>
</evidence>
<feature type="binding site" evidence="4">
    <location>
        <begin position="62"/>
        <end position="65"/>
    </location>
    <ligand>
        <name>GTP</name>
        <dbReference type="ChEBI" id="CHEBI:37565"/>
    </ligand>
</feature>
<proteinExistence type="inferred from homology"/>
<sequence length="291" mass="33423">MKKIKFVIITGMSGAGKTEAIRIFEDLGFFCVDNLPPVLISKFAELCLQSDGKINKVALVIDIRGGDFFDNLLGELSKLDKEKFIDYEILFLEAGNDTLIQRYKETRRLHPLAKEEGRILDAIKLERKKLGALRGQADKVIDTSESSIKELKEELKSNFARVELTDKINISLISFGFKYGMPADSDLMFDVRFLPNPHYVDSLRPLTGNDKQVQEYILKRPITREFREKFFDLINFLIPQYIKEGKNHLSIGIGCTGGKHRSVTFVNELSDFLENKQYHVITEHRDIDKDR</sequence>
<dbReference type="eggNOG" id="COG1660">
    <property type="taxonomic scope" value="Bacteria"/>
</dbReference>
<dbReference type="Pfam" id="PF22740">
    <property type="entry name" value="PapZ_C"/>
    <property type="match status" value="1"/>
</dbReference>
<keyword evidence="1 4" id="KW-0547">Nucleotide-binding</keyword>
<dbReference type="HAMAP" id="MF_00636">
    <property type="entry name" value="RapZ_like"/>
    <property type="match status" value="1"/>
</dbReference>
<name>D9QU73_ACEAZ</name>
<protein>
    <submittedName>
        <fullName evidence="7">Uncharacterized protein</fullName>
    </submittedName>
</protein>
<evidence type="ECO:0000256" key="4">
    <source>
        <dbReference type="HAMAP-Rule" id="MF_00636"/>
    </source>
</evidence>
<dbReference type="InterPro" id="IPR027417">
    <property type="entry name" value="P-loop_NTPase"/>
</dbReference>
<evidence type="ECO:0000256" key="1">
    <source>
        <dbReference type="ARBA" id="ARBA00022741"/>
    </source>
</evidence>
<keyword evidence="8" id="KW-1185">Reference proteome</keyword>
<evidence type="ECO:0000256" key="3">
    <source>
        <dbReference type="ARBA" id="ARBA00023134"/>
    </source>
</evidence>
<dbReference type="InterPro" id="IPR053931">
    <property type="entry name" value="RapZ_C"/>
</dbReference>
<dbReference type="Gene3D" id="3.40.50.300">
    <property type="entry name" value="P-loop containing nucleotide triphosphate hydrolases"/>
    <property type="match status" value="1"/>
</dbReference>
<keyword evidence="3 4" id="KW-0342">GTP-binding</keyword>
<keyword evidence="2 4" id="KW-0067">ATP-binding</keyword>
<accession>D9QU73</accession>
<dbReference type="RefSeq" id="WP_013277312.1">
    <property type="nucleotide sequence ID" value="NC_014378.1"/>
</dbReference>
<reference evidence="7 8" key="1">
    <citation type="journal article" date="2010" name="Stand. Genomic Sci.">
        <title>Complete genome sequence of Acetohalobium arabaticum type strain (Z-7288).</title>
        <authorList>
            <person name="Sikorski J."/>
            <person name="Lapidus A."/>
            <person name="Chertkov O."/>
            <person name="Lucas S."/>
            <person name="Copeland A."/>
            <person name="Glavina Del Rio T."/>
            <person name="Nolan M."/>
            <person name="Tice H."/>
            <person name="Cheng J.F."/>
            <person name="Han C."/>
            <person name="Brambilla E."/>
            <person name="Pitluck S."/>
            <person name="Liolios K."/>
            <person name="Ivanova N."/>
            <person name="Mavromatis K."/>
            <person name="Mikhailova N."/>
            <person name="Pati A."/>
            <person name="Bruce D."/>
            <person name="Detter C."/>
            <person name="Tapia R."/>
            <person name="Goodwin L."/>
            <person name="Chen A."/>
            <person name="Palaniappan K."/>
            <person name="Land M."/>
            <person name="Hauser L."/>
            <person name="Chang Y.J."/>
            <person name="Jeffries C.D."/>
            <person name="Rohde M."/>
            <person name="Goker M."/>
            <person name="Spring S."/>
            <person name="Woyke T."/>
            <person name="Bristow J."/>
            <person name="Eisen J.A."/>
            <person name="Markowitz V."/>
            <person name="Hugenholtz P."/>
            <person name="Kyrpides N.C."/>
            <person name="Klenk H.P."/>
        </authorList>
    </citation>
    <scope>NUCLEOTIDE SEQUENCE [LARGE SCALE GENOMIC DNA]</scope>
    <source>
        <strain evidence="8">ATCC 49924 / DSM 5501 / Z-7288</strain>
    </source>
</reference>
<gene>
    <name evidence="7" type="ordered locus">Acear_0317</name>
</gene>
<dbReference type="GO" id="GO:0005525">
    <property type="term" value="F:GTP binding"/>
    <property type="evidence" value="ECO:0007669"/>
    <property type="project" value="UniProtKB-UniRule"/>
</dbReference>
<dbReference type="OrthoDB" id="9784461at2"/>
<dbReference type="EMBL" id="CP002105">
    <property type="protein sequence ID" value="ADL11866.1"/>
    <property type="molecule type" value="Genomic_DNA"/>
</dbReference>
<dbReference type="HOGENOM" id="CLU_059558_0_0_9"/>
<dbReference type="PIRSF" id="PIRSF005052">
    <property type="entry name" value="P-loopkin"/>
    <property type="match status" value="1"/>
</dbReference>
<dbReference type="InterPro" id="IPR005337">
    <property type="entry name" value="RapZ-like"/>
</dbReference>
<evidence type="ECO:0000256" key="2">
    <source>
        <dbReference type="ARBA" id="ARBA00022840"/>
    </source>
</evidence>
<evidence type="ECO:0000313" key="7">
    <source>
        <dbReference type="EMBL" id="ADL11866.1"/>
    </source>
</evidence>
<dbReference type="PANTHER" id="PTHR30448">
    <property type="entry name" value="RNASE ADAPTER PROTEIN RAPZ"/>
    <property type="match status" value="1"/>
</dbReference>